<dbReference type="AlphaFoldDB" id="A0A4Q5LJW6"/>
<feature type="transmembrane region" description="Helical" evidence="1">
    <location>
        <begin position="65"/>
        <end position="84"/>
    </location>
</feature>
<organism evidence="2 3">
    <name type="scientific">Mucilaginibacter terrigena</name>
    <dbReference type="NCBI Taxonomy" id="2492395"/>
    <lineage>
        <taxon>Bacteria</taxon>
        <taxon>Pseudomonadati</taxon>
        <taxon>Bacteroidota</taxon>
        <taxon>Sphingobacteriia</taxon>
        <taxon>Sphingobacteriales</taxon>
        <taxon>Sphingobacteriaceae</taxon>
        <taxon>Mucilaginibacter</taxon>
    </lineage>
</organism>
<dbReference type="InterPro" id="IPR021215">
    <property type="entry name" value="DUF2752"/>
</dbReference>
<keyword evidence="3" id="KW-1185">Reference proteome</keyword>
<reference evidence="2 3" key="1">
    <citation type="submission" date="2019-02" db="EMBL/GenBank/DDBJ databases">
        <title>Bacterial novel species Mucilaginibacter sp. 17JY9-4 isolated from soil.</title>
        <authorList>
            <person name="Jung H.-Y."/>
        </authorList>
    </citation>
    <scope>NUCLEOTIDE SEQUENCE [LARGE SCALE GENOMIC DNA]</scope>
    <source>
        <strain evidence="2 3">17JY9-4</strain>
    </source>
</reference>
<keyword evidence="1" id="KW-1133">Transmembrane helix</keyword>
<accession>A0A4Q5LJW6</accession>
<dbReference type="Proteomes" id="UP000293331">
    <property type="component" value="Unassembled WGS sequence"/>
</dbReference>
<keyword evidence="1" id="KW-0812">Transmembrane</keyword>
<proteinExistence type="predicted"/>
<gene>
    <name evidence="2" type="ORF">EWM62_13560</name>
</gene>
<sequence length="99" mass="11270">MRKIFNRYFELIFWIVALACLAFTNPAGESHFSLCPLKAFGITWCPGCGLGHAISYLFHGDIKNSFHAHWLGVPVLVVLVYRICKLAIGHKYRFDKQGQ</sequence>
<comment type="caution">
    <text evidence="2">The sequence shown here is derived from an EMBL/GenBank/DDBJ whole genome shotgun (WGS) entry which is preliminary data.</text>
</comment>
<name>A0A4Q5LJW6_9SPHI</name>
<keyword evidence="1" id="KW-0472">Membrane</keyword>
<dbReference type="Pfam" id="PF10825">
    <property type="entry name" value="DUF2752"/>
    <property type="match status" value="1"/>
</dbReference>
<evidence type="ECO:0000313" key="3">
    <source>
        <dbReference type="Proteomes" id="UP000293331"/>
    </source>
</evidence>
<evidence type="ECO:0000313" key="2">
    <source>
        <dbReference type="EMBL" id="RYU89643.1"/>
    </source>
</evidence>
<dbReference type="EMBL" id="SEWG01000005">
    <property type="protein sequence ID" value="RYU89643.1"/>
    <property type="molecule type" value="Genomic_DNA"/>
</dbReference>
<dbReference type="OrthoDB" id="1525013at2"/>
<evidence type="ECO:0000256" key="1">
    <source>
        <dbReference type="SAM" id="Phobius"/>
    </source>
</evidence>
<protein>
    <submittedName>
        <fullName evidence="2">DUF2752 domain-containing protein</fullName>
    </submittedName>
</protein>